<accession>A0A0P1EW90</accession>
<evidence type="ECO:0000313" key="2">
    <source>
        <dbReference type="EMBL" id="CUH59165.1"/>
    </source>
</evidence>
<proteinExistence type="predicted"/>
<dbReference type="RefSeq" id="WP_058122464.1">
    <property type="nucleotide sequence ID" value="NZ_CP107618.1"/>
</dbReference>
<evidence type="ECO:0000256" key="1">
    <source>
        <dbReference type="SAM" id="Phobius"/>
    </source>
</evidence>
<organism evidence="2 3">
    <name type="scientific">Thalassobacter stenotrophicus</name>
    <dbReference type="NCBI Taxonomy" id="266809"/>
    <lineage>
        <taxon>Bacteria</taxon>
        <taxon>Pseudomonadati</taxon>
        <taxon>Pseudomonadota</taxon>
        <taxon>Alphaproteobacteria</taxon>
        <taxon>Rhodobacterales</taxon>
        <taxon>Roseobacteraceae</taxon>
        <taxon>Thalassobacter</taxon>
    </lineage>
</organism>
<evidence type="ECO:0000313" key="3">
    <source>
        <dbReference type="Proteomes" id="UP000051298"/>
    </source>
</evidence>
<keyword evidence="1" id="KW-0812">Transmembrane</keyword>
<feature type="transmembrane region" description="Helical" evidence="1">
    <location>
        <begin position="7"/>
        <end position="27"/>
    </location>
</feature>
<feature type="transmembrane region" description="Helical" evidence="1">
    <location>
        <begin position="47"/>
        <end position="64"/>
    </location>
</feature>
<dbReference type="Proteomes" id="UP000051298">
    <property type="component" value="Unassembled WGS sequence"/>
</dbReference>
<dbReference type="EMBL" id="CYRX01000009">
    <property type="protein sequence ID" value="CUH59165.1"/>
    <property type="molecule type" value="Genomic_DNA"/>
</dbReference>
<protein>
    <recommendedName>
        <fullName evidence="4">DUF2798 domain-containing protein</fullName>
    </recommendedName>
</protein>
<name>A0A0P1EW90_9RHOB</name>
<dbReference type="AlphaFoldDB" id="A0A0P1EW90"/>
<sequence>MIPARFAPVVFGFILSGLMSLIVSGIATLRAVGMPPDILAKWMGSWAFSWAVAFPTVLVVAPLARRLVARLVRNES</sequence>
<reference evidence="2 3" key="1">
    <citation type="submission" date="2015-09" db="EMBL/GenBank/DDBJ databases">
        <authorList>
            <consortium name="Swine Surveillance"/>
        </authorList>
    </citation>
    <scope>NUCLEOTIDE SEQUENCE [LARGE SCALE GENOMIC DNA]</scope>
    <source>
        <strain evidence="2 3">CECT 5294</strain>
    </source>
</reference>
<gene>
    <name evidence="2" type="ORF">THS5294_00448</name>
</gene>
<keyword evidence="1" id="KW-0472">Membrane</keyword>
<evidence type="ECO:0008006" key="4">
    <source>
        <dbReference type="Google" id="ProtNLM"/>
    </source>
</evidence>
<dbReference type="STRING" id="266809.PM03_07405"/>
<dbReference type="InterPro" id="IPR021529">
    <property type="entry name" value="DUF2798"/>
</dbReference>
<keyword evidence="1" id="KW-1133">Transmembrane helix</keyword>
<dbReference type="eggNOG" id="ENOG5033184">
    <property type="taxonomic scope" value="Bacteria"/>
</dbReference>
<dbReference type="Pfam" id="PF11391">
    <property type="entry name" value="DUF2798"/>
    <property type="match status" value="1"/>
</dbReference>